<proteinExistence type="predicted"/>
<dbReference type="EMBL" id="BAAASL010000019">
    <property type="protein sequence ID" value="GAA2722329.1"/>
    <property type="molecule type" value="Genomic_DNA"/>
</dbReference>
<accession>A0ABP6GIX2</accession>
<gene>
    <name evidence="3" type="ORF">GCM10010315_47320</name>
</gene>
<dbReference type="PANTHER" id="PTHR43662:SF3">
    <property type="entry name" value="DOMAIN PROTEIN, PUTATIVE (AFU_ORTHOLOGUE AFUA_6G11970)-RELATED"/>
    <property type="match status" value="1"/>
</dbReference>
<dbReference type="InterPro" id="IPR018535">
    <property type="entry name" value="DUF1996"/>
</dbReference>
<feature type="signal peptide" evidence="1">
    <location>
        <begin position="1"/>
        <end position="42"/>
    </location>
</feature>
<evidence type="ECO:0000256" key="1">
    <source>
        <dbReference type="SAM" id="SignalP"/>
    </source>
</evidence>
<feature type="chain" id="PRO_5045234456" evidence="1">
    <location>
        <begin position="43"/>
        <end position="470"/>
    </location>
</feature>
<keyword evidence="1" id="KW-0732">Signal</keyword>
<sequence length="470" mass="48506">MIPTTRPRTTRQGHKFRAPLKVRALAAAAALLLGGGGTAVIAANASAGSTHRQPGHAGAGAHDAAPAGAVANTIACPDVGDRLPPVPDAARQRVSQGLADLDAQVARAYERTTASGSAGAGVLGELEQQRSATIGRMADAIGEGSARPSDLMGLSACSARTVRTQAASGEPTVLGAPMPGGPAPGDFADIRSAPVSRQPAARGGGSTGTFVSRCGRNENGHFNSDNVIVTPGVSNGAHHTHDYVGNVSTNAFSTDASLAAASTTCTNGDLSTHYWPVLRVLDGKAAPDANAPGGGHDGNMGRILRPSSVTLTFRGSPVTKVAAMPRFLRIITGDAKAFTSGPRNANASWSCTGFEERQLKDKYPLCPPGSNVVRTLAFQSCWDGRSTDSANHRTHVAFARQDGSCPRGFTAVPQLVQRLTYDVPARTAFAVDSFPEQLHKPVTDHGDFINVMPQALMAKAVGCINGGRRC</sequence>
<keyword evidence="4" id="KW-1185">Reference proteome</keyword>
<dbReference type="Pfam" id="PF09362">
    <property type="entry name" value="DUF1996"/>
    <property type="match status" value="1"/>
</dbReference>
<dbReference type="PANTHER" id="PTHR43662">
    <property type="match status" value="1"/>
</dbReference>
<evidence type="ECO:0000313" key="3">
    <source>
        <dbReference type="EMBL" id="GAA2722329.1"/>
    </source>
</evidence>
<evidence type="ECO:0000313" key="4">
    <source>
        <dbReference type="Proteomes" id="UP001500886"/>
    </source>
</evidence>
<dbReference type="Proteomes" id="UP001500886">
    <property type="component" value="Unassembled WGS sequence"/>
</dbReference>
<evidence type="ECO:0000259" key="2">
    <source>
        <dbReference type="Pfam" id="PF09362"/>
    </source>
</evidence>
<reference evidence="4" key="1">
    <citation type="journal article" date="2019" name="Int. J. Syst. Evol. Microbiol.">
        <title>The Global Catalogue of Microorganisms (GCM) 10K type strain sequencing project: providing services to taxonomists for standard genome sequencing and annotation.</title>
        <authorList>
            <consortium name="The Broad Institute Genomics Platform"/>
            <consortium name="The Broad Institute Genome Sequencing Center for Infectious Disease"/>
            <person name="Wu L."/>
            <person name="Ma J."/>
        </authorList>
    </citation>
    <scope>NUCLEOTIDE SEQUENCE [LARGE SCALE GENOMIC DNA]</scope>
    <source>
        <strain evidence="4">JCM 4542</strain>
    </source>
</reference>
<dbReference type="RefSeq" id="WP_344437614.1">
    <property type="nucleotide sequence ID" value="NZ_BAAASL010000019.1"/>
</dbReference>
<organism evidence="3 4">
    <name type="scientific">Streptomyces luteosporeus</name>
    <dbReference type="NCBI Taxonomy" id="173856"/>
    <lineage>
        <taxon>Bacteria</taxon>
        <taxon>Bacillati</taxon>
        <taxon>Actinomycetota</taxon>
        <taxon>Actinomycetes</taxon>
        <taxon>Kitasatosporales</taxon>
        <taxon>Streptomycetaceae</taxon>
        <taxon>Streptomyces</taxon>
    </lineage>
</organism>
<feature type="domain" description="DUF1996" evidence="2">
    <location>
        <begin position="228"/>
        <end position="450"/>
    </location>
</feature>
<comment type="caution">
    <text evidence="3">The sequence shown here is derived from an EMBL/GenBank/DDBJ whole genome shotgun (WGS) entry which is preliminary data.</text>
</comment>
<protein>
    <submittedName>
        <fullName evidence="3">DUF1996 domain-containing protein</fullName>
    </submittedName>
</protein>
<name>A0ABP6GIX2_9ACTN</name>